<organism evidence="2 3">
    <name type="scientific">Trichinella patagoniensis</name>
    <dbReference type="NCBI Taxonomy" id="990121"/>
    <lineage>
        <taxon>Eukaryota</taxon>
        <taxon>Metazoa</taxon>
        <taxon>Ecdysozoa</taxon>
        <taxon>Nematoda</taxon>
        <taxon>Enoplea</taxon>
        <taxon>Dorylaimia</taxon>
        <taxon>Trichinellida</taxon>
        <taxon>Trichinellidae</taxon>
        <taxon>Trichinella</taxon>
    </lineage>
</organism>
<keyword evidence="3" id="KW-1185">Reference proteome</keyword>
<name>A0A0V0Z9L7_9BILA</name>
<comment type="caution">
    <text evidence="2">The sequence shown here is derived from an EMBL/GenBank/DDBJ whole genome shotgun (WGS) entry which is preliminary data.</text>
</comment>
<evidence type="ECO:0000256" key="1">
    <source>
        <dbReference type="SAM" id="MobiDB-lite"/>
    </source>
</evidence>
<evidence type="ECO:0000313" key="3">
    <source>
        <dbReference type="Proteomes" id="UP000054783"/>
    </source>
</evidence>
<gene>
    <name evidence="2" type="ORF">T12_4983</name>
</gene>
<evidence type="ECO:0000313" key="2">
    <source>
        <dbReference type="EMBL" id="KRY09053.1"/>
    </source>
</evidence>
<dbReference type="EMBL" id="JYDQ01000294">
    <property type="protein sequence ID" value="KRY09053.1"/>
    <property type="molecule type" value="Genomic_DNA"/>
</dbReference>
<accession>A0A0V0Z9L7</accession>
<protein>
    <submittedName>
        <fullName evidence="2">Uncharacterized protein</fullName>
    </submittedName>
</protein>
<proteinExistence type="predicted"/>
<dbReference type="AlphaFoldDB" id="A0A0V0Z9L7"/>
<sequence>MGIELSPSGTKPPPVARGIPTARFRSGHSGHSPSERHFLPLRSTRDAALRLGP</sequence>
<feature type="region of interest" description="Disordered" evidence="1">
    <location>
        <begin position="1"/>
        <end position="53"/>
    </location>
</feature>
<feature type="compositionally biased region" description="Basic and acidic residues" evidence="1">
    <location>
        <begin position="33"/>
        <end position="53"/>
    </location>
</feature>
<reference evidence="2 3" key="1">
    <citation type="submission" date="2015-01" db="EMBL/GenBank/DDBJ databases">
        <title>Evolution of Trichinella species and genotypes.</title>
        <authorList>
            <person name="Korhonen P.K."/>
            <person name="Edoardo P."/>
            <person name="Giuseppe L.R."/>
            <person name="Gasser R.B."/>
        </authorList>
    </citation>
    <scope>NUCLEOTIDE SEQUENCE [LARGE SCALE GENOMIC DNA]</scope>
    <source>
        <strain evidence="2">ISS2496</strain>
    </source>
</reference>
<dbReference type="Proteomes" id="UP000054783">
    <property type="component" value="Unassembled WGS sequence"/>
</dbReference>